<evidence type="ECO:0000256" key="10">
    <source>
        <dbReference type="ARBA" id="ARBA00023152"/>
    </source>
</evidence>
<comment type="catalytic activity">
    <reaction evidence="1 13 14">
        <text>D-glyceraldehyde 3-phosphate = dihydroxyacetone phosphate</text>
        <dbReference type="Rhea" id="RHEA:18585"/>
        <dbReference type="ChEBI" id="CHEBI:57642"/>
        <dbReference type="ChEBI" id="CHEBI:59776"/>
        <dbReference type="EC" id="5.3.1.1"/>
    </reaction>
</comment>
<dbReference type="OrthoDB" id="9809429at2"/>
<proteinExistence type="inferred from homology"/>
<dbReference type="GO" id="GO:0046166">
    <property type="term" value="P:glyceraldehyde-3-phosphate biosynthetic process"/>
    <property type="evidence" value="ECO:0007669"/>
    <property type="project" value="TreeGrafter"/>
</dbReference>
<feature type="binding site" evidence="13">
    <location>
        <begin position="9"/>
        <end position="11"/>
    </location>
    <ligand>
        <name>substrate</name>
    </ligand>
</feature>
<dbReference type="InterPro" id="IPR020861">
    <property type="entry name" value="Triosephosphate_isomerase_AS"/>
</dbReference>
<dbReference type="Pfam" id="PF00121">
    <property type="entry name" value="TIM"/>
    <property type="match status" value="1"/>
</dbReference>
<dbReference type="GO" id="GO:0004807">
    <property type="term" value="F:triose-phosphate isomerase activity"/>
    <property type="evidence" value="ECO:0007669"/>
    <property type="project" value="UniProtKB-UniRule"/>
</dbReference>
<feature type="binding site" evidence="13">
    <location>
        <position position="173"/>
    </location>
    <ligand>
        <name>substrate</name>
    </ligand>
</feature>
<keyword evidence="8 13" id="KW-0312">Gluconeogenesis</keyword>
<comment type="similarity">
    <text evidence="4 13 14">Belongs to the triosephosphate isomerase family.</text>
</comment>
<dbReference type="InterPro" id="IPR035990">
    <property type="entry name" value="TIM_sf"/>
</dbReference>
<dbReference type="Gene3D" id="3.20.20.70">
    <property type="entry name" value="Aldolase class I"/>
    <property type="match status" value="1"/>
</dbReference>
<dbReference type="CDD" id="cd00311">
    <property type="entry name" value="TIM"/>
    <property type="match status" value="1"/>
</dbReference>
<evidence type="ECO:0000313" key="15">
    <source>
        <dbReference type="EMBL" id="BBB15618.1"/>
    </source>
</evidence>
<evidence type="ECO:0000256" key="13">
    <source>
        <dbReference type="HAMAP-Rule" id="MF_00147"/>
    </source>
</evidence>
<accession>A0A2Z5UVU8</accession>
<evidence type="ECO:0000256" key="11">
    <source>
        <dbReference type="ARBA" id="ARBA00023235"/>
    </source>
</evidence>
<keyword evidence="11 13" id="KW-0413">Isomerase</keyword>
<dbReference type="HAMAP" id="MF_00147_B">
    <property type="entry name" value="TIM_B"/>
    <property type="match status" value="1"/>
</dbReference>
<dbReference type="PROSITE" id="PS00171">
    <property type="entry name" value="TIM_1"/>
    <property type="match status" value="1"/>
</dbReference>
<dbReference type="GO" id="GO:0005829">
    <property type="term" value="C:cytosol"/>
    <property type="evidence" value="ECO:0007669"/>
    <property type="project" value="TreeGrafter"/>
</dbReference>
<evidence type="ECO:0000256" key="5">
    <source>
        <dbReference type="ARBA" id="ARBA00011738"/>
    </source>
</evidence>
<gene>
    <name evidence="13 15" type="primary">tpiA</name>
    <name evidence="15" type="ORF">RVIR1_11550</name>
</gene>
<feature type="binding site" evidence="13">
    <location>
        <position position="212"/>
    </location>
    <ligand>
        <name>substrate</name>
    </ligand>
</feature>
<evidence type="ECO:0000256" key="3">
    <source>
        <dbReference type="ARBA" id="ARBA00004939"/>
    </source>
</evidence>
<evidence type="ECO:0000256" key="8">
    <source>
        <dbReference type="ARBA" id="ARBA00022432"/>
    </source>
</evidence>
<dbReference type="UniPathway" id="UPA00138"/>
<feature type="binding site" evidence="13">
    <location>
        <begin position="233"/>
        <end position="234"/>
    </location>
    <ligand>
        <name>substrate</name>
    </ligand>
</feature>
<protein>
    <recommendedName>
        <fullName evidence="7 13">Triosephosphate isomerase</fullName>
        <shortName evidence="13">TIM</shortName>
        <shortName evidence="13">TPI</shortName>
        <ecNumber evidence="6 13">5.3.1.1</ecNumber>
    </recommendedName>
    <alternativeName>
        <fullName evidence="13">Triose-phosphate isomerase</fullName>
    </alternativeName>
</protein>
<comment type="pathway">
    <text evidence="13 14">Carbohydrate degradation; glycolysis; D-glyceraldehyde 3-phosphate from glycerone phosphate: step 1/1.</text>
</comment>
<evidence type="ECO:0000256" key="9">
    <source>
        <dbReference type="ARBA" id="ARBA00022490"/>
    </source>
</evidence>
<evidence type="ECO:0000256" key="1">
    <source>
        <dbReference type="ARBA" id="ARBA00000474"/>
    </source>
</evidence>
<dbReference type="GO" id="GO:0019563">
    <property type="term" value="P:glycerol catabolic process"/>
    <property type="evidence" value="ECO:0007669"/>
    <property type="project" value="TreeGrafter"/>
</dbReference>
<evidence type="ECO:0000256" key="12">
    <source>
        <dbReference type="ARBA" id="ARBA00055680"/>
    </source>
</evidence>
<reference evidence="15 16" key="1">
    <citation type="submission" date="2017-03" db="EMBL/GenBank/DDBJ databases">
        <title>The genome sequence of Candidatus Rickettsiella viridis.</title>
        <authorList>
            <person name="Nikoh N."/>
            <person name="Tsuchida T."/>
            <person name="Yamaguchi K."/>
            <person name="Maeda T."/>
            <person name="Shigenobu S."/>
            <person name="Fukatsu T."/>
        </authorList>
    </citation>
    <scope>NUCLEOTIDE SEQUENCE [LARGE SCALE GENOMIC DNA]</scope>
    <source>
        <strain evidence="15 16">Ap-RA04</strain>
    </source>
</reference>
<dbReference type="EC" id="5.3.1.1" evidence="6 13"/>
<dbReference type="PANTHER" id="PTHR21139">
    <property type="entry name" value="TRIOSEPHOSPHATE ISOMERASE"/>
    <property type="match status" value="1"/>
</dbReference>
<feature type="active site" description="Electrophile" evidence="13">
    <location>
        <position position="96"/>
    </location>
</feature>
<dbReference type="KEGG" id="rvi:RVIR1_11550"/>
<dbReference type="EMBL" id="AP018005">
    <property type="protein sequence ID" value="BBB15618.1"/>
    <property type="molecule type" value="Genomic_DNA"/>
</dbReference>
<organism evidence="15 16">
    <name type="scientific">Candidatus Rickettsiella viridis</name>
    <dbReference type="NCBI Taxonomy" id="676208"/>
    <lineage>
        <taxon>Bacteria</taxon>
        <taxon>Pseudomonadati</taxon>
        <taxon>Pseudomonadota</taxon>
        <taxon>Gammaproteobacteria</taxon>
        <taxon>Legionellales</taxon>
        <taxon>Coxiellaceae</taxon>
        <taxon>Rickettsiella</taxon>
    </lineage>
</organism>
<keyword evidence="10 13" id="KW-0324">Glycolysis</keyword>
<sequence>MRKKFIIGNWKMYGSKASVKALLTTLKSSSVPPSVNVNRIVCPPYVFLAETQTLLEGSQIAWAAQNMAAEREGAYTGEISAAMLREFGCRYVLLGHSERRTYYGETDDLIAKKFKLATESGLTPILCIGETLKQRQSEQTEAVLQRQLDKAMALGESVFQQGILAYEPVWAIGTGVSASAEQAQKVHQFLRQHIALHYSDLAQKLPILYGGSVKPDNAKALFQMPDIDGGLIGGASLHAHDFLQIYGDCVSITN</sequence>
<evidence type="ECO:0000256" key="7">
    <source>
        <dbReference type="ARBA" id="ARBA00019397"/>
    </source>
</evidence>
<comment type="pathway">
    <text evidence="3">Carbohydrate metabolism; erythritol degradation.</text>
</comment>
<comment type="pathway">
    <text evidence="2 13 14">Carbohydrate biosynthesis; gluconeogenesis.</text>
</comment>
<dbReference type="GO" id="GO:0006096">
    <property type="term" value="P:glycolytic process"/>
    <property type="evidence" value="ECO:0007669"/>
    <property type="project" value="UniProtKB-UniRule"/>
</dbReference>
<evidence type="ECO:0000256" key="14">
    <source>
        <dbReference type="RuleBase" id="RU363013"/>
    </source>
</evidence>
<evidence type="ECO:0000256" key="4">
    <source>
        <dbReference type="ARBA" id="ARBA00007422"/>
    </source>
</evidence>
<dbReference type="PROSITE" id="PS51440">
    <property type="entry name" value="TIM_2"/>
    <property type="match status" value="1"/>
</dbReference>
<keyword evidence="16" id="KW-1185">Reference proteome</keyword>
<dbReference type="RefSeq" id="WP_126323144.1">
    <property type="nucleotide sequence ID" value="NZ_AP018005.1"/>
</dbReference>
<name>A0A2Z5UVU8_9COXI</name>
<comment type="function">
    <text evidence="12 13">Involved in the gluconeogenesis. Catalyzes stereospecifically the conversion of dihydroxyacetone phosphate (DHAP) to D-glyceraldehyde-3-phosphate (G3P).</text>
</comment>
<dbReference type="InterPro" id="IPR013785">
    <property type="entry name" value="Aldolase_TIM"/>
</dbReference>
<dbReference type="PANTHER" id="PTHR21139:SF42">
    <property type="entry name" value="TRIOSEPHOSPHATE ISOMERASE"/>
    <property type="match status" value="1"/>
</dbReference>
<dbReference type="UniPathway" id="UPA00109">
    <property type="reaction ID" value="UER00189"/>
</dbReference>
<dbReference type="InterPro" id="IPR022896">
    <property type="entry name" value="TrioseP_Isoase_bac/euk"/>
</dbReference>
<dbReference type="Proteomes" id="UP000282483">
    <property type="component" value="Chromosome"/>
</dbReference>
<dbReference type="AlphaFoldDB" id="A0A2Z5UVU8"/>
<evidence type="ECO:0000256" key="6">
    <source>
        <dbReference type="ARBA" id="ARBA00011940"/>
    </source>
</evidence>
<evidence type="ECO:0000313" key="16">
    <source>
        <dbReference type="Proteomes" id="UP000282483"/>
    </source>
</evidence>
<dbReference type="InterPro" id="IPR000652">
    <property type="entry name" value="Triosephosphate_isomerase"/>
</dbReference>
<evidence type="ECO:0000256" key="2">
    <source>
        <dbReference type="ARBA" id="ARBA00004742"/>
    </source>
</evidence>
<dbReference type="SUPFAM" id="SSF51351">
    <property type="entry name" value="Triosephosphate isomerase (TIM)"/>
    <property type="match status" value="1"/>
</dbReference>
<comment type="subunit">
    <text evidence="5 13 14">Homodimer.</text>
</comment>
<dbReference type="NCBIfam" id="TIGR00419">
    <property type="entry name" value="tim"/>
    <property type="match status" value="1"/>
</dbReference>
<dbReference type="FunFam" id="3.20.20.70:FF:000020">
    <property type="entry name" value="Triosephosphate isomerase"/>
    <property type="match status" value="1"/>
</dbReference>
<comment type="subcellular location">
    <subcellularLocation>
        <location evidence="13 14">Cytoplasm</location>
    </subcellularLocation>
</comment>
<dbReference type="GO" id="GO:0006094">
    <property type="term" value="P:gluconeogenesis"/>
    <property type="evidence" value="ECO:0007669"/>
    <property type="project" value="UniProtKB-UniRule"/>
</dbReference>
<feature type="active site" description="Proton acceptor" evidence="13">
    <location>
        <position position="167"/>
    </location>
</feature>
<keyword evidence="9 13" id="KW-0963">Cytoplasm</keyword>